<dbReference type="PANTHER" id="PTHR33936">
    <property type="entry name" value="PROTEIN CBG17840"/>
    <property type="match status" value="1"/>
</dbReference>
<dbReference type="EMBL" id="LR786968">
    <property type="protein sequence ID" value="CAB3262830.1"/>
    <property type="molecule type" value="mRNA"/>
</dbReference>
<dbReference type="PANTHER" id="PTHR33936:SF24">
    <property type="entry name" value="C2H2-TYPE DOMAIN-CONTAINING PROTEIN"/>
    <property type="match status" value="1"/>
</dbReference>
<name>A0A6F9DIH5_9ASCI</name>
<dbReference type="AlphaFoldDB" id="A0A6F9DIH5"/>
<proteinExistence type="evidence at transcript level"/>
<accession>A0A6F9DIH5</accession>
<sequence>MTEFTFENESSFKEWLYRLEQEARCAFMRRRGWQLNKSGSMTACFYCNRGGLYVSSATKKQAKTQGSCKTGVECTASMKVTKWPFKEGSSNATGQQHQIEVEAYLQHYGHNLDLSHIRITKSQKDEIARKLSQGISKYKILDEIRGSLDPATAPQRVHLLSLQDMYNIERKEGIQAKRGKLNCEPGTTVQAWIEKMQQSEDNPVLLIKYQQEKATPVCKVAPLI</sequence>
<gene>
    <name evidence="1" type="primary">LOC100183891</name>
</gene>
<dbReference type="InterPro" id="IPR052797">
    <property type="entry name" value="RegFact_GeneExpr_CellDeath"/>
</dbReference>
<evidence type="ECO:0000313" key="1">
    <source>
        <dbReference type="EMBL" id="CAB3262830.1"/>
    </source>
</evidence>
<reference evidence="1" key="1">
    <citation type="submission" date="2020-04" db="EMBL/GenBank/DDBJ databases">
        <authorList>
            <person name="Neveu A P."/>
        </authorList>
    </citation>
    <scope>NUCLEOTIDE SEQUENCE</scope>
    <source>
        <tissue evidence="1">Whole embryo</tissue>
    </source>
</reference>
<organism evidence="1">
    <name type="scientific">Phallusia mammillata</name>
    <dbReference type="NCBI Taxonomy" id="59560"/>
    <lineage>
        <taxon>Eukaryota</taxon>
        <taxon>Metazoa</taxon>
        <taxon>Chordata</taxon>
        <taxon>Tunicata</taxon>
        <taxon>Ascidiacea</taxon>
        <taxon>Phlebobranchia</taxon>
        <taxon>Ascidiidae</taxon>
        <taxon>Phallusia</taxon>
    </lineage>
</organism>
<protein>
    <submittedName>
        <fullName evidence="1">Uncharacterized protein LOC100183891</fullName>
    </submittedName>
</protein>